<evidence type="ECO:0008006" key="11">
    <source>
        <dbReference type="Google" id="ProtNLM"/>
    </source>
</evidence>
<feature type="compositionally biased region" description="Acidic residues" evidence="7">
    <location>
        <begin position="25"/>
        <end position="46"/>
    </location>
</feature>
<dbReference type="PANTHER" id="PTHR30429:SF0">
    <property type="entry name" value="METHIONINE-BINDING LIPOPROTEIN METQ"/>
    <property type="match status" value="1"/>
</dbReference>
<organism evidence="9 10">
    <name type="scientific">Dolosigranulum pigrum</name>
    <dbReference type="NCBI Taxonomy" id="29394"/>
    <lineage>
        <taxon>Bacteria</taxon>
        <taxon>Bacillati</taxon>
        <taxon>Bacillota</taxon>
        <taxon>Bacilli</taxon>
        <taxon>Lactobacillales</taxon>
        <taxon>Carnobacteriaceae</taxon>
        <taxon>Dolosigranulum</taxon>
    </lineage>
</organism>
<dbReference type="Pfam" id="PF03180">
    <property type="entry name" value="Lipoprotein_9"/>
    <property type="match status" value="1"/>
</dbReference>
<dbReference type="Gene3D" id="3.40.190.10">
    <property type="entry name" value="Periplasmic binding protein-like II"/>
    <property type="match status" value="2"/>
</dbReference>
<evidence type="ECO:0000256" key="4">
    <source>
        <dbReference type="ARBA" id="ARBA00023136"/>
    </source>
</evidence>
<keyword evidence="4" id="KW-0472">Membrane</keyword>
<keyword evidence="3 8" id="KW-0732">Signal</keyword>
<evidence type="ECO:0000256" key="8">
    <source>
        <dbReference type="SAM" id="SignalP"/>
    </source>
</evidence>
<dbReference type="InterPro" id="IPR004872">
    <property type="entry name" value="Lipoprotein_NlpA"/>
</dbReference>
<evidence type="ECO:0000313" key="9">
    <source>
        <dbReference type="EMBL" id="OOL81643.1"/>
    </source>
</evidence>
<dbReference type="PANTHER" id="PTHR30429">
    <property type="entry name" value="D-METHIONINE-BINDING LIPOPROTEIN METQ"/>
    <property type="match status" value="1"/>
</dbReference>
<evidence type="ECO:0000313" key="10">
    <source>
        <dbReference type="Proteomes" id="UP000190409"/>
    </source>
</evidence>
<evidence type="ECO:0000256" key="3">
    <source>
        <dbReference type="ARBA" id="ARBA00022729"/>
    </source>
</evidence>
<proteinExistence type="inferred from homology"/>
<evidence type="ECO:0000256" key="1">
    <source>
        <dbReference type="ARBA" id="ARBA00004635"/>
    </source>
</evidence>
<dbReference type="RefSeq" id="WP_077863061.1">
    <property type="nucleotide sequence ID" value="NZ_CP040419.1"/>
</dbReference>
<name>A0A1S8KPT0_9LACT</name>
<evidence type="ECO:0000256" key="2">
    <source>
        <dbReference type="ARBA" id="ARBA00008973"/>
    </source>
</evidence>
<sequence>MLKKLGLVTVSAGLLLAACSQDAEQPAEDAQTEDVVDEAATDETAADETTKDAATDDAQADADSDIGDFHFVVASHSTPMTDITELALEQLPAPADGELLQVSDNIQYNDAVFNDEAFASFAQHEPFMQGYNEKNDADLVMAQPIYNAIVGFYAPEYNSIDDIEDGASVVVPGDPFNMSRALEILAAQELITLAEVEGNLYSTEDVEENPHNFEFVEMEVSNTAQGYLDGHDLVFSYPTFIAQLADLHTDDALFLEDDAEAKYAQGLVMRKENLDTPEGKALIEAFTSDAVAEFIDENLVKSGHATRAF</sequence>
<evidence type="ECO:0000256" key="5">
    <source>
        <dbReference type="ARBA" id="ARBA00023139"/>
    </source>
</evidence>
<feature type="signal peptide" evidence="8">
    <location>
        <begin position="1"/>
        <end position="23"/>
    </location>
</feature>
<evidence type="ECO:0000256" key="7">
    <source>
        <dbReference type="SAM" id="MobiDB-lite"/>
    </source>
</evidence>
<dbReference type="PROSITE" id="PS51257">
    <property type="entry name" value="PROKAR_LIPOPROTEIN"/>
    <property type="match status" value="1"/>
</dbReference>
<dbReference type="SUPFAM" id="SSF53850">
    <property type="entry name" value="Periplasmic binding protein-like II"/>
    <property type="match status" value="1"/>
</dbReference>
<keyword evidence="6" id="KW-0449">Lipoprotein</keyword>
<feature type="region of interest" description="Disordered" evidence="7">
    <location>
        <begin position="21"/>
        <end position="60"/>
    </location>
</feature>
<feature type="chain" id="PRO_5038923381" description="ABC transporter substrate-binding protein" evidence="8">
    <location>
        <begin position="24"/>
        <end position="309"/>
    </location>
</feature>
<dbReference type="GO" id="GO:0016020">
    <property type="term" value="C:membrane"/>
    <property type="evidence" value="ECO:0007669"/>
    <property type="project" value="UniProtKB-SubCell"/>
</dbReference>
<reference evidence="9 10" key="1">
    <citation type="submission" date="2017-01" db="EMBL/GenBank/DDBJ databases">
        <title>Complete Genome Sequence of Dolosigranulum pigrum isolated from a Patient with interstitial lung disease.</title>
        <authorList>
            <person name="Mukhopadhyay R."/>
            <person name="Joaquin J."/>
            <person name="Hogue R."/>
            <person name="Fitzgerald S."/>
            <person name="Jospin G."/>
            <person name="Eisen J.A."/>
            <person name="Chaturvedi V."/>
        </authorList>
    </citation>
    <scope>NUCLEOTIDE SEQUENCE [LARGE SCALE GENOMIC DNA]</scope>
    <source>
        <strain evidence="9 10">15S00348</strain>
    </source>
</reference>
<evidence type="ECO:0000256" key="6">
    <source>
        <dbReference type="ARBA" id="ARBA00023288"/>
    </source>
</evidence>
<keyword evidence="5" id="KW-0564">Palmitate</keyword>
<protein>
    <recommendedName>
        <fullName evidence="11">ABC transporter substrate-binding protein</fullName>
    </recommendedName>
</protein>
<dbReference type="AlphaFoldDB" id="A0A1S8KPT0"/>
<gene>
    <name evidence="9" type="ORF">BWX42_08020</name>
</gene>
<accession>A0A1S8KPT0</accession>
<dbReference type="EMBL" id="MUYF01000003">
    <property type="protein sequence ID" value="OOL81643.1"/>
    <property type="molecule type" value="Genomic_DNA"/>
</dbReference>
<comment type="similarity">
    <text evidence="2">Belongs to the NlpA lipoprotein family.</text>
</comment>
<dbReference type="Proteomes" id="UP000190409">
    <property type="component" value="Unassembled WGS sequence"/>
</dbReference>
<comment type="caution">
    <text evidence="9">The sequence shown here is derived from an EMBL/GenBank/DDBJ whole genome shotgun (WGS) entry which is preliminary data.</text>
</comment>
<comment type="subcellular location">
    <subcellularLocation>
        <location evidence="1">Membrane</location>
        <topology evidence="1">Lipid-anchor</topology>
    </subcellularLocation>
</comment>